<dbReference type="Pfam" id="PF13175">
    <property type="entry name" value="AAA_15"/>
    <property type="match status" value="1"/>
</dbReference>
<proteinExistence type="predicted"/>
<dbReference type="InterPro" id="IPR041685">
    <property type="entry name" value="AAA_GajA/Old/RecF-like"/>
</dbReference>
<sequence>MIAGLFLRHYSIYKNINYIPLSDGEKFTSLIGENGVGKSSVLDSLDKFFNQRDSRDWVINKQARQEGGISSKDKAPFICPVFIISKNEADIFPENLKIFIETISVFLWNAPKKILTDDFHKHLEHLKFLGVDKTHHIIMIGKRHEEKDAFFFGFENEFRKAIDTIAEVDFTSTANEFLQHIIDSTTYLYIPVETNVSTFSKLEEADMQILMDKNIQTEVGKAINDSIVRGINSDLDAFVKQIEKTLPQYTYKATGNKKKLTKLDIVQKTIEAYFSIQVLHKTIGASDIAIQHLSSGEKRRALVDLAYSFLVNSEEERKDVILAIDEPETSLHIEACFEQFEKLREVTKKHTQLIITTHWYGHLPISSSGKSILITKNDEEIAKHAFNLANYREQINAEKDLIKGPLPYSIQMKSYNDLTQSMVASMQNGYNWIVCEGSSEKIYLEHYLKKEISLHKLRILPAGGAPEVLRIAKYLQAPLQDKSMPVNGMALCLIDTDKDSKDFNKDQAVKSLHVKRLILKDDDVVLVEIEDPLSSPCTEIEDSLNPNIYIESLKALKHDDISKINFSDAILPNAKISAKALDLKASQQEMLKNALKTTGLKYQLAEMYVSNCKHNPDTDIEPQWINELRAILNIEAKSSKTSTEQVLPAKSASRTRPKGKSTAPKDALK</sequence>
<evidence type="ECO:0000313" key="4">
    <source>
        <dbReference type="Proteomes" id="UP000596932"/>
    </source>
</evidence>
<dbReference type="Gene3D" id="3.40.50.300">
    <property type="entry name" value="P-loop containing nucleotide triphosphate hydrolases"/>
    <property type="match status" value="1"/>
</dbReference>
<dbReference type="AlphaFoldDB" id="A0A931D5E7"/>
<dbReference type="InterPro" id="IPR051396">
    <property type="entry name" value="Bact_Antivir_Def_Nuclease"/>
</dbReference>
<dbReference type="EMBL" id="JACFYX010000032">
    <property type="protein sequence ID" value="MBG0838036.1"/>
    <property type="molecule type" value="Genomic_DNA"/>
</dbReference>
<dbReference type="CDD" id="cd00267">
    <property type="entry name" value="ABC_ATPase"/>
    <property type="match status" value="1"/>
</dbReference>
<dbReference type="PANTHER" id="PTHR43581">
    <property type="entry name" value="ATP/GTP PHOSPHATASE"/>
    <property type="match status" value="1"/>
</dbReference>
<comment type="caution">
    <text evidence="3">The sequence shown here is derived from an EMBL/GenBank/DDBJ whole genome shotgun (WGS) entry which is preliminary data.</text>
</comment>
<keyword evidence="4" id="KW-1185">Reference proteome</keyword>
<protein>
    <submittedName>
        <fullName evidence="3">AAA family ATPase</fullName>
    </submittedName>
</protein>
<feature type="domain" description="Endonuclease GajA/Old nuclease/RecF-like AAA" evidence="2">
    <location>
        <begin position="13"/>
        <end position="358"/>
    </location>
</feature>
<name>A0A931D5E7_9PSED</name>
<dbReference type="Proteomes" id="UP000596932">
    <property type="component" value="Unassembled WGS sequence"/>
</dbReference>
<dbReference type="RefSeq" id="WP_196476905.1">
    <property type="nucleotide sequence ID" value="NZ_JACFYX020000018.1"/>
</dbReference>
<organism evidence="3 4">
    <name type="scientific">Pseudomonas chaetocerotis</name>
    <dbReference type="NCBI Taxonomy" id="2758695"/>
    <lineage>
        <taxon>Bacteria</taxon>
        <taxon>Pseudomonadati</taxon>
        <taxon>Pseudomonadota</taxon>
        <taxon>Gammaproteobacteria</taxon>
        <taxon>Pseudomonadales</taxon>
        <taxon>Pseudomonadaceae</taxon>
        <taxon>Pseudomonas</taxon>
    </lineage>
</organism>
<evidence type="ECO:0000259" key="2">
    <source>
        <dbReference type="Pfam" id="PF13175"/>
    </source>
</evidence>
<evidence type="ECO:0000256" key="1">
    <source>
        <dbReference type="SAM" id="MobiDB-lite"/>
    </source>
</evidence>
<dbReference type="PANTHER" id="PTHR43581:SF4">
    <property type="entry name" value="ATP_GTP PHOSPHATASE"/>
    <property type="match status" value="1"/>
</dbReference>
<accession>A0A931D5E7</accession>
<dbReference type="SUPFAM" id="SSF52540">
    <property type="entry name" value="P-loop containing nucleoside triphosphate hydrolases"/>
    <property type="match status" value="1"/>
</dbReference>
<dbReference type="InterPro" id="IPR027417">
    <property type="entry name" value="P-loop_NTPase"/>
</dbReference>
<feature type="region of interest" description="Disordered" evidence="1">
    <location>
        <begin position="639"/>
        <end position="669"/>
    </location>
</feature>
<evidence type="ECO:0000313" key="3">
    <source>
        <dbReference type="EMBL" id="MBG0838036.1"/>
    </source>
</evidence>
<reference evidence="3" key="1">
    <citation type="submission" date="2020-07" db="EMBL/GenBank/DDBJ databases">
        <title>Pseudomonas chaetoceroseae sp. nov., a new member of the Pseudomonas oleovorans group isolated from a culture of Chaetoceros calcitrans.</title>
        <authorList>
            <person name="Girard L."/>
            <person name="Lood C."/>
            <person name="De Mot R."/>
            <person name="Baudart J."/>
        </authorList>
    </citation>
    <scope>NUCLEOTIDE SEQUENCE</scope>
    <source>
        <strain evidence="3">536</strain>
    </source>
</reference>
<gene>
    <name evidence="3" type="ORF">H3221_23240</name>
</gene>